<accession>A0A1B2DBN2</accession>
<evidence type="ECO:0000256" key="1">
    <source>
        <dbReference type="SAM" id="MobiDB-lite"/>
    </source>
</evidence>
<feature type="region of interest" description="Disordered" evidence="1">
    <location>
        <begin position="71"/>
        <end position="93"/>
    </location>
</feature>
<dbReference type="AlphaFoldDB" id="A0A1B2DBN2"/>
<proteinExistence type="predicted"/>
<organism evidence="2">
    <name type="scientific">Paenibacillus sp. BIHB 4019</name>
    <dbReference type="NCBI Taxonomy" id="1870819"/>
    <lineage>
        <taxon>Bacteria</taxon>
        <taxon>Bacillati</taxon>
        <taxon>Bacillota</taxon>
        <taxon>Bacilli</taxon>
        <taxon>Bacillales</taxon>
        <taxon>Paenibacillaceae</taxon>
        <taxon>Paenibacillus</taxon>
    </lineage>
</organism>
<dbReference type="EMBL" id="CP016808">
    <property type="protein sequence ID" value="ANY65119.1"/>
    <property type="molecule type" value="Genomic_DNA"/>
</dbReference>
<name>A0A1B2DBN2_9BACL</name>
<dbReference type="RefSeq" id="WP_099516545.1">
    <property type="nucleotide sequence ID" value="NZ_CP016808.1"/>
</dbReference>
<sequence>MQQECSCRPIRRRCGTAMQSVDTEQGKRVYLAVSKAKDRPVEVERGRYASQSTAQIAALDGALKPDSALTAGSIPDCKNHNKSNDKSINLTFK</sequence>
<evidence type="ECO:0000313" key="2">
    <source>
        <dbReference type="EMBL" id="ANY65119.1"/>
    </source>
</evidence>
<gene>
    <name evidence="2" type="ORF">BBD42_00465</name>
</gene>
<reference evidence="2" key="1">
    <citation type="submission" date="2016-08" db="EMBL/GenBank/DDBJ databases">
        <title>Complete Genome Seqeunce of Paenibacillus sp. BIHB 4019 from tea rhizoplane.</title>
        <authorList>
            <person name="Thakur R."/>
            <person name="Swarnkar M.K."/>
            <person name="Gulati A."/>
        </authorList>
    </citation>
    <scope>NUCLEOTIDE SEQUENCE [LARGE SCALE GENOMIC DNA]</scope>
    <source>
        <strain evidence="2">BIHB4019</strain>
    </source>
</reference>
<protein>
    <submittedName>
        <fullName evidence="2">Uncharacterized protein</fullName>
    </submittedName>
</protein>